<evidence type="ECO:0000256" key="7">
    <source>
        <dbReference type="ARBA" id="ARBA00023596"/>
    </source>
</evidence>
<evidence type="ECO:0000256" key="1">
    <source>
        <dbReference type="ARBA" id="ARBA00012513"/>
    </source>
</evidence>
<feature type="compositionally biased region" description="Low complexity" evidence="9">
    <location>
        <begin position="895"/>
        <end position="906"/>
    </location>
</feature>
<dbReference type="SUPFAM" id="SSF56112">
    <property type="entry name" value="Protein kinase-like (PK-like)"/>
    <property type="match status" value="1"/>
</dbReference>
<evidence type="ECO:0000259" key="10">
    <source>
        <dbReference type="PROSITE" id="PS50011"/>
    </source>
</evidence>
<dbReference type="PANTHER" id="PTHR24058">
    <property type="entry name" value="DUAL SPECIFICITY PROTEIN KINASE"/>
    <property type="match status" value="1"/>
</dbReference>
<dbReference type="SMART" id="SM00220">
    <property type="entry name" value="S_TKc"/>
    <property type="match status" value="1"/>
</dbReference>
<comment type="similarity">
    <text evidence="7">Belongs to the protein kinase superfamily. CMGC Ser/Thr protein kinase family.</text>
</comment>
<evidence type="ECO:0000256" key="5">
    <source>
        <dbReference type="ARBA" id="ARBA00022777"/>
    </source>
</evidence>
<dbReference type="PANTHER" id="PTHR24058:SF103">
    <property type="entry name" value="SERINE_THREONINE-PROTEIN KINASE PRP4 HOMOLOG"/>
    <property type="match status" value="1"/>
</dbReference>
<dbReference type="AlphaFoldDB" id="A0A367L6G0"/>
<keyword evidence="3" id="KW-0808">Transferase</keyword>
<feature type="compositionally biased region" description="Polar residues" evidence="9">
    <location>
        <begin position="929"/>
        <end position="941"/>
    </location>
</feature>
<dbReference type="FunFam" id="1.10.510.10:FF:000078">
    <property type="entry name" value="Serine/threonine-protein kinase PRP4 homolog"/>
    <property type="match status" value="1"/>
</dbReference>
<dbReference type="GO" id="GO:0005524">
    <property type="term" value="F:ATP binding"/>
    <property type="evidence" value="ECO:0007669"/>
    <property type="project" value="UniProtKB-UniRule"/>
</dbReference>
<feature type="region of interest" description="Disordered" evidence="9">
    <location>
        <begin position="857"/>
        <end position="906"/>
    </location>
</feature>
<dbReference type="PROSITE" id="PS50011">
    <property type="entry name" value="PROTEIN_KINASE_DOM"/>
    <property type="match status" value="1"/>
</dbReference>
<keyword evidence="2" id="KW-0723">Serine/threonine-protein kinase</keyword>
<feature type="compositionally biased region" description="Low complexity" evidence="9">
    <location>
        <begin position="942"/>
        <end position="975"/>
    </location>
</feature>
<keyword evidence="6 8" id="KW-0067">ATP-binding</keyword>
<dbReference type="InterPro" id="IPR011009">
    <property type="entry name" value="Kinase-like_dom_sf"/>
</dbReference>
<dbReference type="EC" id="2.7.11.1" evidence="1"/>
<gene>
    <name evidence="11" type="ORF">L249_8696</name>
</gene>
<feature type="region of interest" description="Disordered" evidence="9">
    <location>
        <begin position="330"/>
        <end position="359"/>
    </location>
</feature>
<accession>A0A367L6G0</accession>
<dbReference type="InterPro" id="IPR017441">
    <property type="entry name" value="Protein_kinase_ATP_BS"/>
</dbReference>
<dbReference type="STRING" id="1330021.A0A367L6G0"/>
<evidence type="ECO:0000313" key="12">
    <source>
        <dbReference type="Proteomes" id="UP000253664"/>
    </source>
</evidence>
<feature type="region of interest" description="Disordered" evidence="9">
    <location>
        <begin position="1"/>
        <end position="246"/>
    </location>
</feature>
<dbReference type="Proteomes" id="UP000253664">
    <property type="component" value="Unassembled WGS sequence"/>
</dbReference>
<feature type="domain" description="Protein kinase" evidence="10">
    <location>
        <begin position="547"/>
        <end position="855"/>
    </location>
</feature>
<dbReference type="GO" id="GO:0004674">
    <property type="term" value="F:protein serine/threonine kinase activity"/>
    <property type="evidence" value="ECO:0007669"/>
    <property type="project" value="UniProtKB-KW"/>
</dbReference>
<feature type="compositionally biased region" description="Basic and acidic residues" evidence="9">
    <location>
        <begin position="29"/>
        <end position="38"/>
    </location>
</feature>
<dbReference type="PROSITE" id="PS00108">
    <property type="entry name" value="PROTEIN_KINASE_ST"/>
    <property type="match status" value="1"/>
</dbReference>
<dbReference type="Gene3D" id="3.30.200.20">
    <property type="entry name" value="Phosphorylase Kinase, domain 1"/>
    <property type="match status" value="1"/>
</dbReference>
<feature type="compositionally biased region" description="Polar residues" evidence="9">
    <location>
        <begin position="350"/>
        <end position="359"/>
    </location>
</feature>
<dbReference type="Pfam" id="PF00069">
    <property type="entry name" value="Pkinase"/>
    <property type="match status" value="1"/>
</dbReference>
<evidence type="ECO:0000256" key="6">
    <source>
        <dbReference type="ARBA" id="ARBA00022840"/>
    </source>
</evidence>
<evidence type="ECO:0000256" key="8">
    <source>
        <dbReference type="PROSITE-ProRule" id="PRU10141"/>
    </source>
</evidence>
<feature type="compositionally biased region" description="Acidic residues" evidence="9">
    <location>
        <begin position="292"/>
        <end position="304"/>
    </location>
</feature>
<reference evidence="11 12" key="1">
    <citation type="journal article" date="2015" name="BMC Genomics">
        <title>Insights from the genome of Ophiocordyceps polyrhachis-furcata to pathogenicity and host specificity in insect fungi.</title>
        <authorList>
            <person name="Wichadakul D."/>
            <person name="Kobmoo N."/>
            <person name="Ingsriswang S."/>
            <person name="Tangphatsornruang S."/>
            <person name="Chantasingh D."/>
            <person name="Luangsa-ard J.J."/>
            <person name="Eurwilaichitr L."/>
        </authorList>
    </citation>
    <scope>NUCLEOTIDE SEQUENCE [LARGE SCALE GENOMIC DNA]</scope>
    <source>
        <strain evidence="11 12">BCC 54312</strain>
    </source>
</reference>
<feature type="compositionally biased region" description="Polar residues" evidence="9">
    <location>
        <begin position="412"/>
        <end position="432"/>
    </location>
</feature>
<sequence length="1018" mass="112886">MSSTDEGEIRDEEHGELKASFHHSQAENGVDRRGRHLDSSPVADSLSRGSGSTRRSLSPRGRKRLHDEGDRYDPKKPYRSRADFPRPSHYGYGRDRDARPTHDDASSRMDHHRRSRVTYDDLDRLSTSSLHHSRQPDTYRHRDRNSRDDRRDRDRSRARDQQFRDRARDKTDRQSRRGQQRRRSRSPERSQRNDRDNYSHRESRDHQGRDRRAALSDRWGNTDVKKNTPAFTPGTQEQSRDVVGHGPAASSRHVYRFMDDLAPCMLLIIPILAALVTDQLLSVPTKQPSPEPEPEPEEDLVVPDPVDEDAEIERRRKRREMLVAQALARDANIGGPDKNAENADPKAAPDTNTVPKTDARGTTLQAEATRMDGVLAQEASAVRKETSTSVPEADAAVGETPDDGTSAAALQVDTSRGSVEVATPQTPDSPGLNSIVEADDTSTDDEALAHGIAMDVPEAADEAADEVPPEAAPQPSANLKRPSGSDASPEDVDDDFDMFAETFDEESYAVHKAKRPKITEQAVGLLEGDDKDGYYKMRIGEVIHSRYEIISMLGQGAYARVMRAKDLKSDANRVVALKVLRNNDAIRRSGHTEIAIIQKLNRNDPSNKKHIVHFEESFMYRNHLCMVFENMEMNLREVIRKFGLNVGINLEATRRFARQIFIALDHMRNNNIIHADLKPDNILINETRSVVKICDMGTGYDCDDASTTLTRNPYLISRFYRAPEVILGMDFDHSIDVWATGCTLFELFTGKILFPGSTNNHMLKLIMEKRGRVHLKYLKRGDQANKHFDEHGTFLSTHTDPITNQASSRIDEAASGMGPAEKQDLDQFKDLLDQCLLVHAEKRITPSAALQHPFLKKTRVRRGGPGTKTTQGTWAAKEQARSASTSSTEQRQAGEEGTTTAGQGQAQAAEALEMIGQHHATEAWKKTAGQHQAEQASSPAMQQQAGEASEQQAGEASEQQAGEASEQQAGEASGAAGRGGFGAASLGSKGVGDPILDEEASVYDDGAAVQIKKLGRAD</sequence>
<dbReference type="InterPro" id="IPR008271">
    <property type="entry name" value="Ser/Thr_kinase_AS"/>
</dbReference>
<comment type="caution">
    <text evidence="11">The sequence shown here is derived from an EMBL/GenBank/DDBJ whole genome shotgun (WGS) entry which is preliminary data.</text>
</comment>
<evidence type="ECO:0000256" key="4">
    <source>
        <dbReference type="ARBA" id="ARBA00022741"/>
    </source>
</evidence>
<feature type="region of interest" description="Disordered" evidence="9">
    <location>
        <begin position="379"/>
        <end position="437"/>
    </location>
</feature>
<dbReference type="Gene3D" id="1.10.510.10">
    <property type="entry name" value="Transferase(Phosphotransferase) domain 1"/>
    <property type="match status" value="1"/>
</dbReference>
<feature type="region of interest" description="Disordered" evidence="9">
    <location>
        <begin position="923"/>
        <end position="1018"/>
    </location>
</feature>
<name>A0A367L6G0_9HYPO</name>
<dbReference type="OrthoDB" id="9332038at2759"/>
<dbReference type="InterPro" id="IPR000719">
    <property type="entry name" value="Prot_kinase_dom"/>
</dbReference>
<feature type="compositionally biased region" description="Polar residues" evidence="9">
    <location>
        <begin position="881"/>
        <end position="891"/>
    </location>
</feature>
<evidence type="ECO:0000256" key="2">
    <source>
        <dbReference type="ARBA" id="ARBA00022527"/>
    </source>
</evidence>
<evidence type="ECO:0000256" key="9">
    <source>
        <dbReference type="SAM" id="MobiDB-lite"/>
    </source>
</evidence>
<feature type="region of interest" description="Disordered" evidence="9">
    <location>
        <begin position="459"/>
        <end position="492"/>
    </location>
</feature>
<keyword evidence="12" id="KW-1185">Reference proteome</keyword>
<dbReference type="PROSITE" id="PS00107">
    <property type="entry name" value="PROTEIN_KINASE_ATP"/>
    <property type="match status" value="1"/>
</dbReference>
<feature type="compositionally biased region" description="Basic and acidic residues" evidence="9">
    <location>
        <begin position="134"/>
        <end position="175"/>
    </location>
</feature>
<feature type="compositionally biased region" description="Acidic residues" evidence="9">
    <location>
        <begin position="1"/>
        <end position="10"/>
    </location>
</feature>
<protein>
    <recommendedName>
        <fullName evidence="1">non-specific serine/threonine protein kinase</fullName>
        <ecNumber evidence="1">2.7.11.1</ecNumber>
    </recommendedName>
</protein>
<feature type="compositionally biased region" description="Basic and acidic residues" evidence="9">
    <location>
        <begin position="65"/>
        <end position="109"/>
    </location>
</feature>
<evidence type="ECO:0000256" key="3">
    <source>
        <dbReference type="ARBA" id="ARBA00022679"/>
    </source>
</evidence>
<keyword evidence="4 8" id="KW-0547">Nucleotide-binding</keyword>
<feature type="compositionally biased region" description="Acidic residues" evidence="9">
    <location>
        <begin position="459"/>
        <end position="468"/>
    </location>
</feature>
<dbReference type="EMBL" id="LKCN02000013">
    <property type="protein sequence ID" value="RCI10013.1"/>
    <property type="molecule type" value="Genomic_DNA"/>
</dbReference>
<evidence type="ECO:0000313" key="11">
    <source>
        <dbReference type="EMBL" id="RCI10013.1"/>
    </source>
</evidence>
<feature type="compositionally biased region" description="Basic and acidic residues" evidence="9">
    <location>
        <begin position="185"/>
        <end position="215"/>
    </location>
</feature>
<dbReference type="InterPro" id="IPR050494">
    <property type="entry name" value="Ser_Thr_dual-spec_kinase"/>
</dbReference>
<feature type="region of interest" description="Disordered" evidence="9">
    <location>
        <begin position="283"/>
        <end position="304"/>
    </location>
</feature>
<feature type="binding site" evidence="8">
    <location>
        <position position="578"/>
    </location>
    <ligand>
        <name>ATP</name>
        <dbReference type="ChEBI" id="CHEBI:30616"/>
    </ligand>
</feature>
<feature type="compositionally biased region" description="Low complexity" evidence="9">
    <location>
        <begin position="45"/>
        <end position="59"/>
    </location>
</feature>
<organism evidence="11 12">
    <name type="scientific">Ophiocordyceps polyrhachis-furcata BCC 54312</name>
    <dbReference type="NCBI Taxonomy" id="1330021"/>
    <lineage>
        <taxon>Eukaryota</taxon>
        <taxon>Fungi</taxon>
        <taxon>Dikarya</taxon>
        <taxon>Ascomycota</taxon>
        <taxon>Pezizomycotina</taxon>
        <taxon>Sordariomycetes</taxon>
        <taxon>Hypocreomycetidae</taxon>
        <taxon>Hypocreales</taxon>
        <taxon>Ophiocordycipitaceae</taxon>
        <taxon>Ophiocordyceps</taxon>
    </lineage>
</organism>
<keyword evidence="5" id="KW-0418">Kinase</keyword>
<proteinExistence type="inferred from homology"/>